<evidence type="ECO:0000256" key="4">
    <source>
        <dbReference type="PROSITE-ProRule" id="PRU00335"/>
    </source>
</evidence>
<evidence type="ECO:0000259" key="5">
    <source>
        <dbReference type="PROSITE" id="PS50977"/>
    </source>
</evidence>
<keyword evidence="1" id="KW-0805">Transcription regulation</keyword>
<dbReference type="EMBL" id="JAWSTH010000064">
    <property type="protein sequence ID" value="MDW5596751.1"/>
    <property type="molecule type" value="Genomic_DNA"/>
</dbReference>
<evidence type="ECO:0000256" key="2">
    <source>
        <dbReference type="ARBA" id="ARBA00023125"/>
    </source>
</evidence>
<dbReference type="PROSITE" id="PS01081">
    <property type="entry name" value="HTH_TETR_1"/>
    <property type="match status" value="1"/>
</dbReference>
<keyword evidence="7" id="KW-1185">Reference proteome</keyword>
<sequence length="181" mass="19284">MARPRSFDRDAALELAMRAFWERGYEETSISDLTTAMGIAPPSLYAAFGDKRRLFEEAVARYQSLPGDIVTSGLAEPTAREAIARMLHEAACGYVAEGQPRGCWIVTEPALSAQRAASREVIRARLQEGADAGELPDGTDLDALTGFVGAVIAGLSARARDGASEAELRAIADQAMAAWPA</sequence>
<dbReference type="PROSITE" id="PS50977">
    <property type="entry name" value="HTH_TETR_2"/>
    <property type="match status" value="1"/>
</dbReference>
<dbReference type="InterPro" id="IPR023772">
    <property type="entry name" value="DNA-bd_HTH_TetR-type_CS"/>
</dbReference>
<organism evidence="6 7">
    <name type="scientific">Conexibacter stalactiti</name>
    <dbReference type="NCBI Taxonomy" id="1940611"/>
    <lineage>
        <taxon>Bacteria</taxon>
        <taxon>Bacillati</taxon>
        <taxon>Actinomycetota</taxon>
        <taxon>Thermoleophilia</taxon>
        <taxon>Solirubrobacterales</taxon>
        <taxon>Conexibacteraceae</taxon>
        <taxon>Conexibacter</taxon>
    </lineage>
</organism>
<name>A0ABU4HTW1_9ACTN</name>
<reference evidence="7" key="1">
    <citation type="submission" date="2023-07" db="EMBL/GenBank/DDBJ databases">
        <title>Conexibacter stalactiti sp. nov., isolated from stalactites in a lava cave and emended description of the genus Conexibacter.</title>
        <authorList>
            <person name="Lee S.D."/>
        </authorList>
    </citation>
    <scope>NUCLEOTIDE SEQUENCE [LARGE SCALE GENOMIC DNA]</scope>
    <source>
        <strain evidence="7">KCTC 39840</strain>
    </source>
</reference>
<dbReference type="PANTHER" id="PTHR47506">
    <property type="entry name" value="TRANSCRIPTIONAL REGULATORY PROTEIN"/>
    <property type="match status" value="1"/>
</dbReference>
<feature type="DNA-binding region" description="H-T-H motif" evidence="4">
    <location>
        <begin position="29"/>
        <end position="48"/>
    </location>
</feature>
<keyword evidence="3" id="KW-0804">Transcription</keyword>
<gene>
    <name evidence="6" type="ORF">R7226_20565</name>
</gene>
<dbReference type="Gene3D" id="1.10.357.10">
    <property type="entry name" value="Tetracycline Repressor, domain 2"/>
    <property type="match status" value="1"/>
</dbReference>
<dbReference type="Gene3D" id="1.10.10.60">
    <property type="entry name" value="Homeodomain-like"/>
    <property type="match status" value="1"/>
</dbReference>
<dbReference type="PANTHER" id="PTHR47506:SF1">
    <property type="entry name" value="HTH-TYPE TRANSCRIPTIONAL REGULATOR YJDC"/>
    <property type="match status" value="1"/>
</dbReference>
<accession>A0ABU4HTW1</accession>
<dbReference type="SUPFAM" id="SSF48498">
    <property type="entry name" value="Tetracyclin repressor-like, C-terminal domain"/>
    <property type="match status" value="1"/>
</dbReference>
<reference evidence="6 7" key="2">
    <citation type="submission" date="2023-10" db="EMBL/GenBank/DDBJ databases">
        <authorList>
            <person name="Han X.F."/>
        </authorList>
    </citation>
    <scope>NUCLEOTIDE SEQUENCE [LARGE SCALE GENOMIC DNA]</scope>
    <source>
        <strain evidence="6 7">KCTC 39840</strain>
    </source>
</reference>
<dbReference type="SUPFAM" id="SSF46689">
    <property type="entry name" value="Homeodomain-like"/>
    <property type="match status" value="1"/>
</dbReference>
<evidence type="ECO:0000313" key="7">
    <source>
        <dbReference type="Proteomes" id="UP001284601"/>
    </source>
</evidence>
<evidence type="ECO:0000256" key="3">
    <source>
        <dbReference type="ARBA" id="ARBA00023163"/>
    </source>
</evidence>
<evidence type="ECO:0000313" key="6">
    <source>
        <dbReference type="EMBL" id="MDW5596751.1"/>
    </source>
</evidence>
<dbReference type="Pfam" id="PF00440">
    <property type="entry name" value="TetR_N"/>
    <property type="match status" value="1"/>
</dbReference>
<keyword evidence="2 4" id="KW-0238">DNA-binding</keyword>
<dbReference type="InterPro" id="IPR001647">
    <property type="entry name" value="HTH_TetR"/>
</dbReference>
<dbReference type="Proteomes" id="UP001284601">
    <property type="component" value="Unassembled WGS sequence"/>
</dbReference>
<feature type="domain" description="HTH tetR-type" evidence="5">
    <location>
        <begin position="6"/>
        <end position="66"/>
    </location>
</feature>
<dbReference type="RefSeq" id="WP_318599188.1">
    <property type="nucleotide sequence ID" value="NZ_JAWSTH010000064.1"/>
</dbReference>
<protein>
    <submittedName>
        <fullName evidence="6">TetR/AcrR family transcriptional regulator</fullName>
    </submittedName>
</protein>
<comment type="caution">
    <text evidence="6">The sequence shown here is derived from an EMBL/GenBank/DDBJ whole genome shotgun (WGS) entry which is preliminary data.</text>
</comment>
<dbReference type="InterPro" id="IPR009057">
    <property type="entry name" value="Homeodomain-like_sf"/>
</dbReference>
<evidence type="ECO:0000256" key="1">
    <source>
        <dbReference type="ARBA" id="ARBA00023015"/>
    </source>
</evidence>
<dbReference type="InterPro" id="IPR036271">
    <property type="entry name" value="Tet_transcr_reg_TetR-rel_C_sf"/>
</dbReference>
<proteinExistence type="predicted"/>